<evidence type="ECO:0000256" key="3">
    <source>
        <dbReference type="PROSITE-ProRule" id="PRU00236"/>
    </source>
</evidence>
<reference evidence="5" key="1">
    <citation type="submission" date="2012-09" db="EMBL/GenBank/DDBJ databases">
        <authorList>
            <person name="Martin A.A."/>
        </authorList>
    </citation>
    <scope>NUCLEOTIDE SEQUENCE</scope>
</reference>
<feature type="binding site" evidence="3">
    <location>
        <position position="192"/>
    </location>
    <ligand>
        <name>Zn(2+)</name>
        <dbReference type="ChEBI" id="CHEBI:29105"/>
    </ligand>
</feature>
<dbReference type="AlphaFoldDB" id="A0A0K0CVH2"/>
<dbReference type="WBParaSite" id="ACAC_0000133101-mRNA-1">
    <property type="protein sequence ID" value="ACAC_0000133101-mRNA-1"/>
    <property type="gene ID" value="ACAC_0000133101"/>
</dbReference>
<organism evidence="5 6">
    <name type="scientific">Angiostrongylus cantonensis</name>
    <name type="common">Rat lungworm</name>
    <dbReference type="NCBI Taxonomy" id="6313"/>
    <lineage>
        <taxon>Eukaryota</taxon>
        <taxon>Metazoa</taxon>
        <taxon>Ecdysozoa</taxon>
        <taxon>Nematoda</taxon>
        <taxon>Chromadorea</taxon>
        <taxon>Rhabditida</taxon>
        <taxon>Rhabditina</taxon>
        <taxon>Rhabditomorpha</taxon>
        <taxon>Strongyloidea</taxon>
        <taxon>Metastrongylidae</taxon>
        <taxon>Angiostrongylus</taxon>
    </lineage>
</organism>
<keyword evidence="5" id="KW-1185">Reference proteome</keyword>
<name>A0A0K0CVH2_ANGCA</name>
<keyword evidence="2" id="KW-0520">NAD</keyword>
<dbReference type="PROSITE" id="PS50305">
    <property type="entry name" value="SIRTUIN"/>
    <property type="match status" value="1"/>
</dbReference>
<keyword evidence="3" id="KW-0862">Zinc</keyword>
<dbReference type="PANTHER" id="PTHR11085">
    <property type="entry name" value="NAD-DEPENDENT PROTEIN DEACYLASE SIRTUIN-5, MITOCHONDRIAL-RELATED"/>
    <property type="match status" value="1"/>
</dbReference>
<evidence type="ECO:0000259" key="4">
    <source>
        <dbReference type="PROSITE" id="PS50305"/>
    </source>
</evidence>
<dbReference type="InterPro" id="IPR026591">
    <property type="entry name" value="Sirtuin_cat_small_dom_sf"/>
</dbReference>
<dbReference type="InterPro" id="IPR029035">
    <property type="entry name" value="DHS-like_NAD/FAD-binding_dom"/>
</dbReference>
<keyword evidence="1" id="KW-0808">Transferase</keyword>
<feature type="binding site" evidence="3">
    <location>
        <position position="145"/>
    </location>
    <ligand>
        <name>Zn(2+)</name>
        <dbReference type="ChEBI" id="CHEBI:29105"/>
    </ligand>
</feature>
<dbReference type="InterPro" id="IPR050134">
    <property type="entry name" value="NAD-dep_sirtuin_deacylases"/>
</dbReference>
<evidence type="ECO:0000256" key="2">
    <source>
        <dbReference type="ARBA" id="ARBA00023027"/>
    </source>
</evidence>
<dbReference type="GO" id="GO:0017136">
    <property type="term" value="F:histone deacetylase activity, NAD-dependent"/>
    <property type="evidence" value="ECO:0007669"/>
    <property type="project" value="TreeGrafter"/>
</dbReference>
<dbReference type="Gene3D" id="3.40.50.1220">
    <property type="entry name" value="TPP-binding domain"/>
    <property type="match status" value="1"/>
</dbReference>
<sequence>MRHAFDFIKYRWNSDVVKKFVNKVAAIDRLLVLTGAGVSTESGLPDYRSEKIGLFERSNYRPVTIQEFMASESARKRFWSRNFLAWPKYSRAKCNKAHFTIASWERSDKFVWLITQNVDGLHLRAGSTLLTELHGCGHRVRCMQCDDVTSREEHQRTLEKLNAEWMKVNVPGEIAPDGDVEVEEGSFVLPSCKKCGGILKTDVVFFGDNVTKEEVDICYEKLDECSGVLVLGSSLTVNSGFRFVYYANLQKKPVLIVNIGPTRADALADMRISVPVTEIITMF</sequence>
<dbReference type="GO" id="GO:0070403">
    <property type="term" value="F:NAD+ binding"/>
    <property type="evidence" value="ECO:0007669"/>
    <property type="project" value="InterPro"/>
</dbReference>
<feature type="binding site" evidence="3">
    <location>
        <position position="195"/>
    </location>
    <ligand>
        <name>Zn(2+)</name>
        <dbReference type="ChEBI" id="CHEBI:29105"/>
    </ligand>
</feature>
<keyword evidence="3" id="KW-0479">Metal-binding</keyword>
<protein>
    <submittedName>
        <fullName evidence="6">Deacetylase sirtuin-type domain-containing protein</fullName>
    </submittedName>
</protein>
<dbReference type="Pfam" id="PF02146">
    <property type="entry name" value="SIR2"/>
    <property type="match status" value="1"/>
</dbReference>
<dbReference type="GO" id="GO:0005759">
    <property type="term" value="C:mitochondrial matrix"/>
    <property type="evidence" value="ECO:0007669"/>
    <property type="project" value="TreeGrafter"/>
</dbReference>
<dbReference type="InterPro" id="IPR003000">
    <property type="entry name" value="Sirtuin"/>
</dbReference>
<dbReference type="Proteomes" id="UP000035642">
    <property type="component" value="Unassembled WGS sequence"/>
</dbReference>
<evidence type="ECO:0000313" key="6">
    <source>
        <dbReference type="WBParaSite" id="ACAC_0000133101-mRNA-1"/>
    </source>
</evidence>
<feature type="domain" description="Deacetylase sirtuin-type" evidence="4">
    <location>
        <begin position="10"/>
        <end position="283"/>
    </location>
</feature>
<dbReference type="PANTHER" id="PTHR11085:SF10">
    <property type="entry name" value="NAD-DEPENDENT PROTEIN DEACYLASE SIRTUIN-5, MITOCHONDRIAL-RELATED"/>
    <property type="match status" value="1"/>
</dbReference>
<dbReference type="Gene3D" id="3.30.1600.10">
    <property type="entry name" value="SIR2/SIRT2 'Small Domain"/>
    <property type="match status" value="1"/>
</dbReference>
<dbReference type="SUPFAM" id="SSF52467">
    <property type="entry name" value="DHS-like NAD/FAD-binding domain"/>
    <property type="match status" value="1"/>
</dbReference>
<reference evidence="6" key="2">
    <citation type="submission" date="2017-02" db="UniProtKB">
        <authorList>
            <consortium name="WormBaseParasite"/>
        </authorList>
    </citation>
    <scope>IDENTIFICATION</scope>
</reference>
<accession>A0A0K0CVH2</accession>
<dbReference type="STRING" id="6313.A0A0K0CVH2"/>
<feature type="binding site" evidence="3">
    <location>
        <position position="142"/>
    </location>
    <ligand>
        <name>Zn(2+)</name>
        <dbReference type="ChEBI" id="CHEBI:29105"/>
    </ligand>
</feature>
<dbReference type="GO" id="GO:0046872">
    <property type="term" value="F:metal ion binding"/>
    <property type="evidence" value="ECO:0007669"/>
    <property type="project" value="UniProtKB-KW"/>
</dbReference>
<proteinExistence type="predicted"/>
<evidence type="ECO:0000313" key="5">
    <source>
        <dbReference type="Proteomes" id="UP000035642"/>
    </source>
</evidence>
<dbReference type="InterPro" id="IPR026590">
    <property type="entry name" value="Ssirtuin_cat_dom"/>
</dbReference>
<feature type="active site" description="Proton acceptor" evidence="3">
    <location>
        <position position="134"/>
    </location>
</feature>
<evidence type="ECO:0000256" key="1">
    <source>
        <dbReference type="ARBA" id="ARBA00022679"/>
    </source>
</evidence>